<reference evidence="2 3" key="1">
    <citation type="submission" date="2023-10" db="EMBL/GenBank/DDBJ databases">
        <title>Chromosome-scale genome assembly provides insights into flower coloration mechanisms of Canna indica.</title>
        <authorList>
            <person name="Li C."/>
        </authorList>
    </citation>
    <scope>NUCLEOTIDE SEQUENCE [LARGE SCALE GENOMIC DNA]</scope>
    <source>
        <tissue evidence="2">Flower</tissue>
    </source>
</reference>
<sequence>MGPNDLFQATECNGNNQDQFPANNMFAAVSVGLWDNGAACGRRYMMRCLSGTDRKTCKVDGSIIVEVVDRCSDPCPANFLLSTPAFAALSRVQDARINVEFTQYVSS</sequence>
<dbReference type="InterPro" id="IPR007112">
    <property type="entry name" value="Expansin/allergen_DPBB_dom"/>
</dbReference>
<proteinExistence type="predicted"/>
<dbReference type="Pfam" id="PF03330">
    <property type="entry name" value="DPBB_1"/>
    <property type="match status" value="1"/>
</dbReference>
<dbReference type="SMART" id="SM00837">
    <property type="entry name" value="DPBB_1"/>
    <property type="match status" value="1"/>
</dbReference>
<organism evidence="2 3">
    <name type="scientific">Canna indica</name>
    <name type="common">Indian-shot</name>
    <dbReference type="NCBI Taxonomy" id="4628"/>
    <lineage>
        <taxon>Eukaryota</taxon>
        <taxon>Viridiplantae</taxon>
        <taxon>Streptophyta</taxon>
        <taxon>Embryophyta</taxon>
        <taxon>Tracheophyta</taxon>
        <taxon>Spermatophyta</taxon>
        <taxon>Magnoliopsida</taxon>
        <taxon>Liliopsida</taxon>
        <taxon>Zingiberales</taxon>
        <taxon>Cannaceae</taxon>
        <taxon>Canna</taxon>
    </lineage>
</organism>
<gene>
    <name evidence="2" type="ORF">Cni_G20727</name>
</gene>
<dbReference type="PROSITE" id="PS50842">
    <property type="entry name" value="EXPANSIN_EG45"/>
    <property type="match status" value="1"/>
</dbReference>
<dbReference type="CDD" id="cd22269">
    <property type="entry name" value="DPBB_EG45-like"/>
    <property type="match status" value="1"/>
</dbReference>
<keyword evidence="3" id="KW-1185">Reference proteome</keyword>
<protein>
    <submittedName>
        <fullName evidence="2">EG45-like domain containing protein</fullName>
    </submittedName>
</protein>
<dbReference type="PANTHER" id="PTHR47480">
    <property type="entry name" value="EG45-LIKE DOMAIN CONTAINING PROTEIN"/>
    <property type="match status" value="1"/>
</dbReference>
<dbReference type="Gene3D" id="2.40.40.10">
    <property type="entry name" value="RlpA-like domain"/>
    <property type="match status" value="1"/>
</dbReference>
<dbReference type="AlphaFoldDB" id="A0AAQ3KRT7"/>
<dbReference type="SUPFAM" id="SSF50685">
    <property type="entry name" value="Barwin-like endoglucanases"/>
    <property type="match status" value="1"/>
</dbReference>
<dbReference type="InterPro" id="IPR009009">
    <property type="entry name" value="RlpA-like_DPBB"/>
</dbReference>
<evidence type="ECO:0000259" key="1">
    <source>
        <dbReference type="PROSITE" id="PS50842"/>
    </source>
</evidence>
<name>A0AAQ3KRT7_9LILI</name>
<evidence type="ECO:0000313" key="2">
    <source>
        <dbReference type="EMBL" id="WOL11963.1"/>
    </source>
</evidence>
<feature type="domain" description="Expansin-like EG45" evidence="1">
    <location>
        <begin position="9"/>
        <end position="107"/>
    </location>
</feature>
<evidence type="ECO:0000313" key="3">
    <source>
        <dbReference type="Proteomes" id="UP001327560"/>
    </source>
</evidence>
<dbReference type="PANTHER" id="PTHR47480:SF5">
    <property type="entry name" value="EG45-LIKE DOMAIN CONTAINING PROTEIN"/>
    <property type="match status" value="1"/>
</dbReference>
<dbReference type="EMBL" id="CP136895">
    <property type="protein sequence ID" value="WOL11963.1"/>
    <property type="molecule type" value="Genomic_DNA"/>
</dbReference>
<accession>A0AAQ3KRT7</accession>
<dbReference type="Proteomes" id="UP001327560">
    <property type="component" value="Chromosome 6"/>
</dbReference>
<dbReference type="InterPro" id="IPR036908">
    <property type="entry name" value="RlpA-like_sf"/>
</dbReference>